<evidence type="ECO:0000259" key="7">
    <source>
        <dbReference type="PROSITE" id="PS51635"/>
    </source>
</evidence>
<evidence type="ECO:0000256" key="3">
    <source>
        <dbReference type="ARBA" id="ARBA00023098"/>
    </source>
</evidence>
<dbReference type="Pfam" id="PF01734">
    <property type="entry name" value="Patatin"/>
    <property type="match status" value="1"/>
</dbReference>
<feature type="transmembrane region" description="Helical" evidence="6">
    <location>
        <begin position="6"/>
        <end position="22"/>
    </location>
</feature>
<dbReference type="OMA" id="HQIFKQM"/>
<dbReference type="PROSITE" id="PS51635">
    <property type="entry name" value="PNPLA"/>
    <property type="match status" value="1"/>
</dbReference>
<dbReference type="PANTHER" id="PTHR24185">
    <property type="entry name" value="CALCIUM-INDEPENDENT PHOSPHOLIPASE A2-GAMMA"/>
    <property type="match status" value="1"/>
</dbReference>
<feature type="short sequence motif" description="GXSXG" evidence="4">
    <location>
        <begin position="95"/>
        <end position="99"/>
    </location>
</feature>
<feature type="domain" description="PNPLA" evidence="7">
    <location>
        <begin position="59"/>
        <end position="241"/>
    </location>
</feature>
<feature type="region of interest" description="Disordered" evidence="5">
    <location>
        <begin position="268"/>
        <end position="293"/>
    </location>
</feature>
<keyword evidence="6" id="KW-0472">Membrane</keyword>
<dbReference type="RefSeq" id="XP_004355182.1">
    <property type="nucleotide sequence ID" value="XM_004355130.1"/>
</dbReference>
<proteinExistence type="predicted"/>
<dbReference type="GO" id="GO:0047499">
    <property type="term" value="F:calcium-independent phospholipase A2 activity"/>
    <property type="evidence" value="ECO:0007669"/>
    <property type="project" value="TreeGrafter"/>
</dbReference>
<keyword evidence="9" id="KW-1185">Reference proteome</keyword>
<evidence type="ECO:0000256" key="4">
    <source>
        <dbReference type="PROSITE-ProRule" id="PRU01161"/>
    </source>
</evidence>
<dbReference type="OrthoDB" id="19933at2759"/>
<evidence type="ECO:0000256" key="1">
    <source>
        <dbReference type="ARBA" id="ARBA00022801"/>
    </source>
</evidence>
<dbReference type="GO" id="GO:0016020">
    <property type="term" value="C:membrane"/>
    <property type="evidence" value="ECO:0007669"/>
    <property type="project" value="TreeGrafter"/>
</dbReference>
<reference evidence="9" key="1">
    <citation type="journal article" date="2011" name="Genome Res.">
        <title>Phylogeny-wide analysis of social amoeba genomes highlights ancient origins for complex intercellular communication.</title>
        <authorList>
            <person name="Heidel A.J."/>
            <person name="Lawal H.M."/>
            <person name="Felder M."/>
            <person name="Schilde C."/>
            <person name="Helps N.R."/>
            <person name="Tunggal B."/>
            <person name="Rivero F."/>
            <person name="John U."/>
            <person name="Schleicher M."/>
            <person name="Eichinger L."/>
            <person name="Platzer M."/>
            <person name="Noegel A.A."/>
            <person name="Schaap P."/>
            <person name="Gloeckner G."/>
        </authorList>
    </citation>
    <scope>NUCLEOTIDE SEQUENCE [LARGE SCALE GENOMIC DNA]</scope>
    <source>
        <strain evidence="9">SH3</strain>
    </source>
</reference>
<keyword evidence="6" id="KW-0812">Transmembrane</keyword>
<dbReference type="SUPFAM" id="SSF52151">
    <property type="entry name" value="FabD/lysophospholipase-like"/>
    <property type="match status" value="1"/>
</dbReference>
<gene>
    <name evidence="8" type="ORF">DFA_07686</name>
</gene>
<evidence type="ECO:0000256" key="2">
    <source>
        <dbReference type="ARBA" id="ARBA00022963"/>
    </source>
</evidence>
<dbReference type="Gene3D" id="3.40.1090.10">
    <property type="entry name" value="Cytosolic phospholipase A2 catalytic domain"/>
    <property type="match status" value="1"/>
</dbReference>
<dbReference type="InterPro" id="IPR002641">
    <property type="entry name" value="PNPLA_dom"/>
</dbReference>
<evidence type="ECO:0000313" key="8">
    <source>
        <dbReference type="EMBL" id="EGG16708.1"/>
    </source>
</evidence>
<dbReference type="GeneID" id="14869436"/>
<dbReference type="InterPro" id="IPR016035">
    <property type="entry name" value="Acyl_Trfase/lysoPLipase"/>
</dbReference>
<feature type="short sequence motif" description="DGA/G" evidence="4">
    <location>
        <begin position="228"/>
        <end position="230"/>
    </location>
</feature>
<keyword evidence="3 4" id="KW-0443">Lipid metabolism</keyword>
<feature type="active site" description="Proton acceptor" evidence="4">
    <location>
        <position position="228"/>
    </location>
</feature>
<dbReference type="Proteomes" id="UP000007797">
    <property type="component" value="Unassembled WGS sequence"/>
</dbReference>
<keyword evidence="6" id="KW-1133">Transmembrane helix</keyword>
<accession>F4Q2T2</accession>
<dbReference type="STRING" id="1054147.F4Q2T2"/>
<feature type="active site" description="Nucleophile" evidence="4">
    <location>
        <position position="97"/>
    </location>
</feature>
<keyword evidence="1 4" id="KW-0378">Hydrolase</keyword>
<dbReference type="PANTHER" id="PTHR24185:SF1">
    <property type="entry name" value="CALCIUM-INDEPENDENT PHOSPHOLIPASE A2-GAMMA"/>
    <property type="match status" value="1"/>
</dbReference>
<sequence length="407" mass="44824">MYYDIITGIIGIIILVFFYMKTKSVDSNQQQPLLINETSTTTSFGPKEFKKKKPTILIVTMDGGGMRGIITIGILQKLKELLGTDITNDCHMMCGTSTGGLLSIARAIDLEYSYLRDFYIRLGANIFGNPLENLFNHGTLANQVELKKELEQIQLLTGKNLSQFVQNKKLFVVACGKEIDSNSGFESVLIKNYGTEHQQMSVVQSLLATSAAPCYFPSVKIGTQKFIDGGAINNNPTFLAYIEAKELYPLKDYNYVIVSLGTGGIDSKAPSLPKKPKTNSTPKPPKSLGDSSLGTINNVIDNVGNASNNISDSSNDILKIGNDVMKGIANSHKQHCHFMNYISGNNDGVQYYRFNPELKKSIKLQDTSKEALKAMDEAVDNFMKDQKVKEMIIDLKKSLSKVSPTPA</sequence>
<dbReference type="KEGG" id="dfa:DFA_07686"/>
<dbReference type="AlphaFoldDB" id="F4Q2T2"/>
<evidence type="ECO:0000256" key="6">
    <source>
        <dbReference type="SAM" id="Phobius"/>
    </source>
</evidence>
<keyword evidence="2 4" id="KW-0442">Lipid degradation</keyword>
<protein>
    <submittedName>
        <fullName evidence="8">Patatin family protein</fullName>
    </submittedName>
</protein>
<organism evidence="8 9">
    <name type="scientific">Cavenderia fasciculata</name>
    <name type="common">Slime mold</name>
    <name type="synonym">Dictyostelium fasciculatum</name>
    <dbReference type="NCBI Taxonomy" id="261658"/>
    <lineage>
        <taxon>Eukaryota</taxon>
        <taxon>Amoebozoa</taxon>
        <taxon>Evosea</taxon>
        <taxon>Eumycetozoa</taxon>
        <taxon>Dictyostelia</taxon>
        <taxon>Acytosteliales</taxon>
        <taxon>Cavenderiaceae</taxon>
        <taxon>Cavenderia</taxon>
    </lineage>
</organism>
<dbReference type="CDD" id="cd07199">
    <property type="entry name" value="Pat17_PNPLA8_PNPLA9_like"/>
    <property type="match status" value="1"/>
</dbReference>
<feature type="short sequence motif" description="GXGXXG" evidence="4">
    <location>
        <begin position="63"/>
        <end position="68"/>
    </location>
</feature>
<name>F4Q2T2_CACFS</name>
<dbReference type="GO" id="GO:0019369">
    <property type="term" value="P:arachidonate metabolic process"/>
    <property type="evidence" value="ECO:0007669"/>
    <property type="project" value="TreeGrafter"/>
</dbReference>
<evidence type="ECO:0000256" key="5">
    <source>
        <dbReference type="SAM" id="MobiDB-lite"/>
    </source>
</evidence>
<evidence type="ECO:0000313" key="9">
    <source>
        <dbReference type="Proteomes" id="UP000007797"/>
    </source>
</evidence>
<dbReference type="GO" id="GO:0016042">
    <property type="term" value="P:lipid catabolic process"/>
    <property type="evidence" value="ECO:0007669"/>
    <property type="project" value="UniProtKB-UniRule"/>
</dbReference>
<dbReference type="EMBL" id="GL883021">
    <property type="protein sequence ID" value="EGG16708.1"/>
    <property type="molecule type" value="Genomic_DNA"/>
</dbReference>